<evidence type="ECO:0000313" key="2">
    <source>
        <dbReference type="EMBL" id="EFB75331.1"/>
    </source>
</evidence>
<keyword evidence="3" id="KW-1185">Reference proteome</keyword>
<reference evidence="2" key="1">
    <citation type="submission" date="2009-12" db="EMBL/GenBank/DDBJ databases">
        <authorList>
            <person name="Weinstock G."/>
            <person name="Sodergren E."/>
            <person name="Clifton S."/>
            <person name="Fulton L."/>
            <person name="Fulton B."/>
            <person name="Courtney L."/>
            <person name="Fronick C."/>
            <person name="Harrison M."/>
            <person name="Strong C."/>
            <person name="Farmer C."/>
            <person name="Delahaunty K."/>
            <person name="Markovic C."/>
            <person name="Hall O."/>
            <person name="Minx P."/>
            <person name="Tomlinson C."/>
            <person name="Mitreva M."/>
            <person name="Nelson J."/>
            <person name="Hou S."/>
            <person name="Wollam A."/>
            <person name="Pepin K.H."/>
            <person name="Johnson M."/>
            <person name="Bhonagiri V."/>
            <person name="Nash W.E."/>
            <person name="Warren W."/>
            <person name="Chinwalla A."/>
            <person name="Mardis E.R."/>
            <person name="Wilson R.K."/>
        </authorList>
    </citation>
    <scope>NUCLEOTIDE SEQUENCE [LARGE SCALE GENOMIC DNA]</scope>
    <source>
        <strain evidence="2">DSM 15176</strain>
    </source>
</reference>
<dbReference type="EMBL" id="ACBY02000029">
    <property type="protein sequence ID" value="EFB75331.1"/>
    <property type="molecule type" value="Genomic_DNA"/>
</dbReference>
<sequence length="52" mass="5616">MEKDSTRPPAPPPPAGTAGPSAPHRCLLVLAALLADRTAWKYPAFYLISWIV</sequence>
<dbReference type="Proteomes" id="UP000003438">
    <property type="component" value="Unassembled WGS sequence"/>
</dbReference>
<organism evidence="2 3">
    <name type="scientific">Subdoligranulum variabile DSM 15176</name>
    <dbReference type="NCBI Taxonomy" id="411471"/>
    <lineage>
        <taxon>Bacteria</taxon>
        <taxon>Bacillati</taxon>
        <taxon>Bacillota</taxon>
        <taxon>Clostridia</taxon>
        <taxon>Eubacteriales</taxon>
        <taxon>Oscillospiraceae</taxon>
        <taxon>Subdoligranulum</taxon>
    </lineage>
</organism>
<evidence type="ECO:0000256" key="1">
    <source>
        <dbReference type="SAM" id="MobiDB-lite"/>
    </source>
</evidence>
<accession>D1PPY5</accession>
<gene>
    <name evidence="2" type="ORF">SUBVAR_06452</name>
</gene>
<comment type="caution">
    <text evidence="2">The sequence shown here is derived from an EMBL/GenBank/DDBJ whole genome shotgun (WGS) entry which is preliminary data.</text>
</comment>
<name>D1PPY5_9FIRM</name>
<dbReference type="HOGENOM" id="CLU_3085471_0_0_9"/>
<evidence type="ECO:0000313" key="3">
    <source>
        <dbReference type="Proteomes" id="UP000003438"/>
    </source>
</evidence>
<protein>
    <submittedName>
        <fullName evidence="2">Uncharacterized protein</fullName>
    </submittedName>
</protein>
<dbReference type="AlphaFoldDB" id="D1PPY5"/>
<proteinExistence type="predicted"/>
<feature type="region of interest" description="Disordered" evidence="1">
    <location>
        <begin position="1"/>
        <end position="22"/>
    </location>
</feature>